<protein>
    <recommendedName>
        <fullName evidence="4">ABC transporter permease</fullName>
    </recommendedName>
</protein>
<reference evidence="2 3" key="1">
    <citation type="journal article" date="2018" name="J. Microbiol.">
        <title>Bacillus spongiae sp. nov., isolated from sponge of Jeju Island.</title>
        <authorList>
            <person name="Lee G.E."/>
            <person name="Im W.T."/>
            <person name="Park J.S."/>
        </authorList>
    </citation>
    <scope>NUCLEOTIDE SEQUENCE [LARGE SCALE GENOMIC DNA]</scope>
    <source>
        <strain evidence="2 3">135PIL107-10</strain>
    </source>
</reference>
<evidence type="ECO:0000313" key="2">
    <source>
        <dbReference type="EMBL" id="MEI5905667.1"/>
    </source>
</evidence>
<dbReference type="EMBL" id="JBBAXC010000001">
    <property type="protein sequence ID" value="MEI5905667.1"/>
    <property type="molecule type" value="Genomic_DNA"/>
</dbReference>
<gene>
    <name evidence="2" type="ORF">WAK64_01125</name>
</gene>
<feature type="transmembrane region" description="Helical" evidence="1">
    <location>
        <begin position="48"/>
        <end position="69"/>
    </location>
</feature>
<dbReference type="Proteomes" id="UP001312865">
    <property type="component" value="Unassembled WGS sequence"/>
</dbReference>
<dbReference type="RefSeq" id="WP_336585082.1">
    <property type="nucleotide sequence ID" value="NZ_JBBAXC010000001.1"/>
</dbReference>
<feature type="transmembrane region" description="Helical" evidence="1">
    <location>
        <begin position="209"/>
        <end position="227"/>
    </location>
</feature>
<evidence type="ECO:0000313" key="3">
    <source>
        <dbReference type="Proteomes" id="UP001312865"/>
    </source>
</evidence>
<keyword evidence="3" id="KW-1185">Reference proteome</keyword>
<feature type="transmembrane region" description="Helical" evidence="1">
    <location>
        <begin position="18"/>
        <end position="36"/>
    </location>
</feature>
<sequence>MKDLIKYSLQDYLRSHKYFPPISTFLILISIFYTYTPNPIIDSYAVTSIFLYIISSWLCVSILSLDSIVQKQLLVLHIKSSNRYYISKLITVWLISLVLSVYAFLYPIVFDMFNEVISFPEGIVLFVHHILLATLGISVASFFSKRIMNSPINYYGGLAITIIVSIAALRIYEDLPIIFKNIVWVIPPAVYTQTPLINWTGESILDLPLFPFIWILIYSFLLLFLFLKLSKRIVT</sequence>
<accession>A0ABU8H920</accession>
<keyword evidence="1" id="KW-0812">Transmembrane</keyword>
<comment type="caution">
    <text evidence="2">The sequence shown here is derived from an EMBL/GenBank/DDBJ whole genome shotgun (WGS) entry which is preliminary data.</text>
</comment>
<evidence type="ECO:0000256" key="1">
    <source>
        <dbReference type="SAM" id="Phobius"/>
    </source>
</evidence>
<feature type="transmembrane region" description="Helical" evidence="1">
    <location>
        <begin position="122"/>
        <end position="143"/>
    </location>
</feature>
<evidence type="ECO:0008006" key="4">
    <source>
        <dbReference type="Google" id="ProtNLM"/>
    </source>
</evidence>
<feature type="transmembrane region" description="Helical" evidence="1">
    <location>
        <begin position="152"/>
        <end position="172"/>
    </location>
</feature>
<name>A0ABU8H920_9BACI</name>
<organism evidence="2 3">
    <name type="scientific">Bacillus spongiae</name>
    <dbReference type="NCBI Taxonomy" id="2683610"/>
    <lineage>
        <taxon>Bacteria</taxon>
        <taxon>Bacillati</taxon>
        <taxon>Bacillota</taxon>
        <taxon>Bacilli</taxon>
        <taxon>Bacillales</taxon>
        <taxon>Bacillaceae</taxon>
        <taxon>Bacillus</taxon>
    </lineage>
</organism>
<proteinExistence type="predicted"/>
<feature type="transmembrane region" description="Helical" evidence="1">
    <location>
        <begin position="90"/>
        <end position="110"/>
    </location>
</feature>
<keyword evidence="1" id="KW-1133">Transmembrane helix</keyword>
<keyword evidence="1" id="KW-0472">Membrane</keyword>